<dbReference type="InterPro" id="IPR004827">
    <property type="entry name" value="bZIP"/>
</dbReference>
<dbReference type="GeneID" id="136818254"/>
<dbReference type="PANTHER" id="PTHR46004">
    <property type="entry name" value="CYCLIC AMP RESPONSE ELEMENT-BINDING PROTEIN A"/>
    <property type="match status" value="1"/>
</dbReference>
<dbReference type="Gene3D" id="1.20.5.170">
    <property type="match status" value="1"/>
</dbReference>
<proteinExistence type="predicted"/>
<evidence type="ECO:0000256" key="2">
    <source>
        <dbReference type="ARBA" id="ARBA00023015"/>
    </source>
</evidence>
<feature type="region of interest" description="Disordered" evidence="7">
    <location>
        <begin position="336"/>
        <end position="432"/>
    </location>
</feature>
<evidence type="ECO:0000256" key="1">
    <source>
        <dbReference type="ARBA" id="ARBA00004123"/>
    </source>
</evidence>
<dbReference type="GO" id="GO:0005634">
    <property type="term" value="C:nucleus"/>
    <property type="evidence" value="ECO:0007669"/>
    <property type="project" value="UniProtKB-SubCell"/>
</dbReference>
<feature type="region of interest" description="Disordered" evidence="7">
    <location>
        <begin position="1"/>
        <end position="20"/>
    </location>
</feature>
<dbReference type="PROSITE" id="PS50217">
    <property type="entry name" value="BZIP"/>
    <property type="match status" value="1"/>
</dbReference>
<keyword evidence="6" id="KW-0175">Coiled coil</keyword>
<feature type="domain" description="BZIP" evidence="8">
    <location>
        <begin position="138"/>
        <end position="194"/>
    </location>
</feature>
<feature type="compositionally biased region" description="Low complexity" evidence="7">
    <location>
        <begin position="98"/>
        <end position="123"/>
    </location>
</feature>
<keyword evidence="10" id="KW-1185">Reference proteome</keyword>
<dbReference type="EnsemblMetazoa" id="CLYHEMT005240.1">
    <property type="protein sequence ID" value="CLYHEMP005240.1"/>
    <property type="gene ID" value="CLYHEMG005240"/>
</dbReference>
<dbReference type="RefSeq" id="XP_066930729.1">
    <property type="nucleotide sequence ID" value="XM_067074628.1"/>
</dbReference>
<evidence type="ECO:0000313" key="10">
    <source>
        <dbReference type="Proteomes" id="UP000594262"/>
    </source>
</evidence>
<keyword evidence="5" id="KW-0539">Nucleus</keyword>
<evidence type="ECO:0000256" key="5">
    <source>
        <dbReference type="ARBA" id="ARBA00023242"/>
    </source>
</evidence>
<feature type="coiled-coil region" evidence="6">
    <location>
        <begin position="163"/>
        <end position="204"/>
    </location>
</feature>
<evidence type="ECO:0000256" key="7">
    <source>
        <dbReference type="SAM" id="MobiDB-lite"/>
    </source>
</evidence>
<feature type="region of interest" description="Disordered" evidence="7">
    <location>
        <begin position="255"/>
        <end position="290"/>
    </location>
</feature>
<dbReference type="PANTHER" id="PTHR46004:SF3">
    <property type="entry name" value="CYCLIC AMP RESPONSE ELEMENT-BINDING PROTEIN A"/>
    <property type="match status" value="1"/>
</dbReference>
<feature type="compositionally biased region" description="Polar residues" evidence="7">
    <location>
        <begin position="374"/>
        <end position="394"/>
    </location>
</feature>
<reference evidence="9" key="1">
    <citation type="submission" date="2021-01" db="UniProtKB">
        <authorList>
            <consortium name="EnsemblMetazoa"/>
        </authorList>
    </citation>
    <scope>IDENTIFICATION</scope>
</reference>
<dbReference type="Proteomes" id="UP000594262">
    <property type="component" value="Unplaced"/>
</dbReference>
<keyword evidence="2" id="KW-0805">Transcription regulation</keyword>
<evidence type="ECO:0000256" key="4">
    <source>
        <dbReference type="ARBA" id="ARBA00023163"/>
    </source>
</evidence>
<name>A0A7M5UWE0_9CNID</name>
<dbReference type="InterPro" id="IPR046347">
    <property type="entry name" value="bZIP_sf"/>
</dbReference>
<dbReference type="GO" id="GO:0000981">
    <property type="term" value="F:DNA-binding transcription factor activity, RNA polymerase II-specific"/>
    <property type="evidence" value="ECO:0007669"/>
    <property type="project" value="TreeGrafter"/>
</dbReference>
<feature type="compositionally biased region" description="Polar residues" evidence="7">
    <location>
        <begin position="277"/>
        <end position="288"/>
    </location>
</feature>
<evidence type="ECO:0000256" key="6">
    <source>
        <dbReference type="SAM" id="Coils"/>
    </source>
</evidence>
<dbReference type="GO" id="GO:0035497">
    <property type="term" value="F:cAMP response element binding"/>
    <property type="evidence" value="ECO:0007669"/>
    <property type="project" value="TreeGrafter"/>
</dbReference>
<comment type="subcellular location">
    <subcellularLocation>
        <location evidence="1">Nucleus</location>
    </subcellularLocation>
</comment>
<keyword evidence="4" id="KW-0804">Transcription</keyword>
<protein>
    <recommendedName>
        <fullName evidence="8">BZIP domain-containing protein</fullName>
    </recommendedName>
</protein>
<feature type="compositionally biased region" description="Acidic residues" evidence="7">
    <location>
        <begin position="257"/>
        <end position="273"/>
    </location>
</feature>
<evidence type="ECO:0000259" key="8">
    <source>
        <dbReference type="PROSITE" id="PS50217"/>
    </source>
</evidence>
<accession>A0A7M5UWE0</accession>
<evidence type="ECO:0000256" key="3">
    <source>
        <dbReference type="ARBA" id="ARBA00023125"/>
    </source>
</evidence>
<dbReference type="SMART" id="SM00338">
    <property type="entry name" value="BRLZ"/>
    <property type="match status" value="1"/>
</dbReference>
<keyword evidence="3" id="KW-0238">DNA-binding</keyword>
<dbReference type="PROSITE" id="PS00036">
    <property type="entry name" value="BZIP_BASIC"/>
    <property type="match status" value="1"/>
</dbReference>
<dbReference type="AlphaFoldDB" id="A0A7M5UWE0"/>
<feature type="region of interest" description="Disordered" evidence="7">
    <location>
        <begin position="98"/>
        <end position="135"/>
    </location>
</feature>
<organism evidence="9 10">
    <name type="scientific">Clytia hemisphaerica</name>
    <dbReference type="NCBI Taxonomy" id="252671"/>
    <lineage>
        <taxon>Eukaryota</taxon>
        <taxon>Metazoa</taxon>
        <taxon>Cnidaria</taxon>
        <taxon>Hydrozoa</taxon>
        <taxon>Hydroidolina</taxon>
        <taxon>Leptothecata</taxon>
        <taxon>Obeliida</taxon>
        <taxon>Clytiidae</taxon>
        <taxon>Clytia</taxon>
    </lineage>
</organism>
<dbReference type="Pfam" id="PF00170">
    <property type="entry name" value="bZIP_1"/>
    <property type="match status" value="1"/>
</dbReference>
<evidence type="ECO:0000313" key="9">
    <source>
        <dbReference type="EnsemblMetazoa" id="CLYHEMP005240.1"/>
    </source>
</evidence>
<dbReference type="SUPFAM" id="SSF57959">
    <property type="entry name" value="Leucine zipper domain"/>
    <property type="match status" value="1"/>
</dbReference>
<sequence>MMETLRENESPTPPPEEEPPVVHILNSHSLIDELREQTDTTDLTVSEHLRDSYGTGTITVSEYLANNYPPRVPIHSSSTSSLPELEAYRFGGPISMVSRRSSSTTSSENMMIGNNSNNNTQTSMEDDKKFQMGGDDEEMKRARRRMKNKISAQESRRRKKEYVDALELKMKQRDQEKRLLTEKVTELEDRVRQLVDQLFHAKQNNRENTSTTMTDTEPFVRRRTTDAGTQTGICLDCYLQTPSKVLLTERQIKHETEEEFPSNELTNENELDPTDCLNHQTSTQTSPYKKTFIDDFHPENERFHPYRINREHYREIPENRDRFREIADFQENREHVRYSSSLSYQPSESHRRSSVSYPKSPERYSSPHMARYSPTANRSASPSHVSDRAPTNPNLDRDLRQNSMVLPPQATFRRISNASPPSAEKMIPYSKY</sequence>
<dbReference type="OrthoDB" id="674948at2759"/>